<comment type="caution">
    <text evidence="4">The sequence shown here is derived from an EMBL/GenBank/DDBJ whole genome shotgun (WGS) entry which is preliminary data.</text>
</comment>
<dbReference type="AlphaFoldDB" id="A0A430AU36"/>
<dbReference type="PANTHER" id="PTHR37813">
    <property type="entry name" value="FELS-2 PROPHAGE PROTEIN"/>
    <property type="match status" value="1"/>
</dbReference>
<name>A0A430AU36_9ENTE</name>
<proteinExistence type="predicted"/>
<reference evidence="4 5" key="1">
    <citation type="submission" date="2017-05" db="EMBL/GenBank/DDBJ databases">
        <title>Vagococcus spp. assemblies.</title>
        <authorList>
            <person name="Gulvik C.A."/>
        </authorList>
    </citation>
    <scope>NUCLEOTIDE SEQUENCE [LARGE SCALE GENOMIC DNA]</scope>
    <source>
        <strain evidence="4 5">CCUG 51432</strain>
    </source>
</reference>
<keyword evidence="5" id="KW-1185">Reference proteome</keyword>
<evidence type="ECO:0000313" key="5">
    <source>
        <dbReference type="Proteomes" id="UP000287605"/>
    </source>
</evidence>
<dbReference type="InterPro" id="IPR013491">
    <property type="entry name" value="Tape_meas_N"/>
</dbReference>
<evidence type="ECO:0000313" key="4">
    <source>
        <dbReference type="EMBL" id="RSU11565.1"/>
    </source>
</evidence>
<dbReference type="NCBIfam" id="TIGR02675">
    <property type="entry name" value="tape_meas_nterm"/>
    <property type="match status" value="1"/>
</dbReference>
<dbReference type="Pfam" id="PF20155">
    <property type="entry name" value="TMP_3"/>
    <property type="match status" value="1"/>
</dbReference>
<evidence type="ECO:0000259" key="3">
    <source>
        <dbReference type="Pfam" id="PF20155"/>
    </source>
</evidence>
<dbReference type="EMBL" id="NGKA01000010">
    <property type="protein sequence ID" value="RSU11565.1"/>
    <property type="molecule type" value="Genomic_DNA"/>
</dbReference>
<accession>A0A430AU36</accession>
<feature type="coiled-coil region" evidence="1">
    <location>
        <begin position="585"/>
        <end position="640"/>
    </location>
</feature>
<feature type="coiled-coil region" evidence="1">
    <location>
        <begin position="520"/>
        <end position="547"/>
    </location>
</feature>
<feature type="region of interest" description="Disordered" evidence="2">
    <location>
        <begin position="835"/>
        <end position="864"/>
    </location>
</feature>
<dbReference type="Proteomes" id="UP000287605">
    <property type="component" value="Unassembled WGS sequence"/>
</dbReference>
<dbReference type="OrthoDB" id="2157658at2"/>
<evidence type="ECO:0000256" key="1">
    <source>
        <dbReference type="SAM" id="Coils"/>
    </source>
</evidence>
<organism evidence="4 5">
    <name type="scientific">Vagococcus elongatus</name>
    <dbReference type="NCBI Taxonomy" id="180344"/>
    <lineage>
        <taxon>Bacteria</taxon>
        <taxon>Bacillati</taxon>
        <taxon>Bacillota</taxon>
        <taxon>Bacilli</taxon>
        <taxon>Lactobacillales</taxon>
        <taxon>Enterococcaceae</taxon>
        <taxon>Vagococcus</taxon>
    </lineage>
</organism>
<evidence type="ECO:0000256" key="2">
    <source>
        <dbReference type="SAM" id="MobiDB-lite"/>
    </source>
</evidence>
<dbReference type="PANTHER" id="PTHR37813:SF1">
    <property type="entry name" value="FELS-2 PROPHAGE PROTEIN"/>
    <property type="match status" value="1"/>
</dbReference>
<keyword evidence="1" id="KW-0175">Coiled coil</keyword>
<feature type="domain" description="Tape measure protein N-terminal" evidence="3">
    <location>
        <begin position="68"/>
        <end position="259"/>
    </location>
</feature>
<protein>
    <submittedName>
        <fullName evidence="4">Tape measure protein</fullName>
    </submittedName>
</protein>
<dbReference type="RefSeq" id="WP_126809189.1">
    <property type="nucleotide sequence ID" value="NZ_NGKA01000010.1"/>
</dbReference>
<gene>
    <name evidence="4" type="ORF">CBF29_07745</name>
</gene>
<feature type="compositionally biased region" description="Basic and acidic residues" evidence="2">
    <location>
        <begin position="846"/>
        <end position="857"/>
    </location>
</feature>
<sequence length="1084" mass="115736">MADGRVVIEIEMEDGSVVKGVADLKKQLGGIPQPAQKAESSIKNMVTSLGLVKVAAAGLGVLKNSLDAAISRFDTMERFPKVLGALGFSAEESGVSVDKLADGIDGLPTKLDEVVSTAQRMTAITGNLNRSTDATLALNNAMLASGASTADANRGMEQYIQMLSTGQVDLQSWKTLQETMPIGLQKTAEAMGYVGETAQRDLYDALKAGEITFRDFESQLIKLGTGTGELAELAKVNSEGIATSFGNLKNAVSKGLANILKSFDNLSKAVTGQTIAKNIDGMKVVINAAFKSMGTAIELTTPLFKVFASVVKGTVSVGKTLSPVLMGVAVAYGALKIIDGINSLILGNHAALQMAAMSGKALTIVTKGKMAAQIADTTATKADVIAKSAQNGVISISTALIGVLTGGISAHTVVTTLATAATTAFSTALKVMTGPIGWVVAGIGTLVAAGTALFKWLNKETEASKQLNKEQSKLVDSTQQLADATKQNSINRKDEISHLENSKKAYQDVAKSVSDLASKEKLTAGEKKSLKEQIEQLNQAYGDLNLQYSEETGNLSMSTEALKQKIAAYGDQDKLIESQQQLLDISKEQNEVDAKIKEISELREEWNQKLEDGVVKKKEAKEATKELDEQETILKENQAALKDEFTSTQETLTNAMNSVTEATENGVLRQVVSYESLSEAQRTAVDGMREKWLEYSEAATEMFDTLSDKQEMSVAQMTSNMEENQRVISEWADNIAILAERGVDEGLLNKLRDAGPESAGHVAAMVGASDEELQKMNEVFKNGGTTATTALKTAFDTEGQGVSASVEKMITGVSSSLKTSIAAADFKSLGKEVPSGVAKGITDSTSDAKDSSEKLAKETSSSFKNELAIHSPSKKFMDFGKNIVQGLTNGINNNSSNAKSAITKVANSLRTTFNPLPSQMRSIGAQIMSGLASGIYANSGVAISAANSVASRIKATIQRAMDINSPSRWMKNFIGKNMMVGWGDGIDLYSKLPISSMQKAVSQIKLPAIRAEQVIGNAPVFAGVGHSIINNTNNNYNQNHKYPPIYIENVLEVDGKEIARSTAPYTEKELERFTKRRMRKDGDR</sequence>